<dbReference type="RefSeq" id="WP_048106576.1">
    <property type="nucleotide sequence ID" value="NZ_CP009517.1"/>
</dbReference>
<reference evidence="11" key="1">
    <citation type="submission" date="2014-07" db="EMBL/GenBank/DDBJ databases">
        <title>Methanogenic archaea and the global carbon cycle.</title>
        <authorList>
            <person name="Henriksen J.R."/>
            <person name="Luke J."/>
            <person name="Reinhart S."/>
            <person name="Benedict M.N."/>
            <person name="Youngblut N.D."/>
            <person name="Metcalf M.E."/>
            <person name="Whitaker R.J."/>
            <person name="Metcalf W.W."/>
        </authorList>
    </citation>
    <scope>NUCLEOTIDE SEQUENCE [LARGE SCALE GENOMIC DNA]</scope>
    <source>
        <strain evidence="11">3</strain>
    </source>
</reference>
<feature type="transmembrane region" description="Helical" evidence="10">
    <location>
        <begin position="16"/>
        <end position="34"/>
    </location>
</feature>
<dbReference type="GO" id="GO:0015297">
    <property type="term" value="F:antiporter activity"/>
    <property type="evidence" value="ECO:0007669"/>
    <property type="project" value="InterPro"/>
</dbReference>
<dbReference type="CDD" id="cd13143">
    <property type="entry name" value="MATE_MepA_like"/>
    <property type="match status" value="1"/>
</dbReference>
<evidence type="ECO:0000256" key="1">
    <source>
        <dbReference type="ARBA" id="ARBA00004651"/>
    </source>
</evidence>
<dbReference type="InterPro" id="IPR048279">
    <property type="entry name" value="MdtK-like"/>
</dbReference>
<dbReference type="HOGENOM" id="CLU_012893_0_0_2"/>
<protein>
    <recommendedName>
        <fullName evidence="3">Multidrug export protein MepA</fullName>
    </recommendedName>
</protein>
<name>A0A0E3SKW5_METBA</name>
<accession>A0A0E3SKW5</accession>
<evidence type="ECO:0000256" key="8">
    <source>
        <dbReference type="ARBA" id="ARBA00023136"/>
    </source>
</evidence>
<dbReference type="NCBIfam" id="TIGR00797">
    <property type="entry name" value="matE"/>
    <property type="match status" value="1"/>
</dbReference>
<dbReference type="GO" id="GO:0046677">
    <property type="term" value="P:response to antibiotic"/>
    <property type="evidence" value="ECO:0007669"/>
    <property type="project" value="UniProtKB-KW"/>
</dbReference>
<dbReference type="GO" id="GO:0005886">
    <property type="term" value="C:plasma membrane"/>
    <property type="evidence" value="ECO:0007669"/>
    <property type="project" value="UniProtKB-SubCell"/>
</dbReference>
<evidence type="ECO:0000256" key="4">
    <source>
        <dbReference type="ARBA" id="ARBA00022448"/>
    </source>
</evidence>
<keyword evidence="8 10" id="KW-0472">Membrane</keyword>
<feature type="transmembrane region" description="Helical" evidence="10">
    <location>
        <begin position="97"/>
        <end position="120"/>
    </location>
</feature>
<feature type="transmembrane region" description="Helical" evidence="10">
    <location>
        <begin position="173"/>
        <end position="193"/>
    </location>
</feature>
<evidence type="ECO:0000256" key="9">
    <source>
        <dbReference type="ARBA" id="ARBA00023251"/>
    </source>
</evidence>
<evidence type="ECO:0000256" key="7">
    <source>
        <dbReference type="ARBA" id="ARBA00022989"/>
    </source>
</evidence>
<organism evidence="11 12">
    <name type="scientific">Methanosarcina barkeri 3</name>
    <dbReference type="NCBI Taxonomy" id="1434107"/>
    <lineage>
        <taxon>Archaea</taxon>
        <taxon>Methanobacteriati</taxon>
        <taxon>Methanobacteriota</taxon>
        <taxon>Stenosarchaea group</taxon>
        <taxon>Methanomicrobia</taxon>
        <taxon>Methanosarcinales</taxon>
        <taxon>Methanosarcinaceae</taxon>
        <taxon>Methanosarcina</taxon>
    </lineage>
</organism>
<dbReference type="GO" id="GO:0042910">
    <property type="term" value="F:xenobiotic transmembrane transporter activity"/>
    <property type="evidence" value="ECO:0007669"/>
    <property type="project" value="InterPro"/>
</dbReference>
<dbReference type="EMBL" id="CP009517">
    <property type="protein sequence ID" value="AKB81283.1"/>
    <property type="molecule type" value="Genomic_DNA"/>
</dbReference>
<evidence type="ECO:0000256" key="10">
    <source>
        <dbReference type="SAM" id="Phobius"/>
    </source>
</evidence>
<dbReference type="OrthoDB" id="214119at2157"/>
<dbReference type="GeneID" id="24788192"/>
<dbReference type="Pfam" id="PF01554">
    <property type="entry name" value="MatE"/>
    <property type="match status" value="2"/>
</dbReference>
<evidence type="ECO:0000256" key="3">
    <source>
        <dbReference type="ARBA" id="ARBA00022106"/>
    </source>
</evidence>
<feature type="transmembrane region" description="Helical" evidence="10">
    <location>
        <begin position="199"/>
        <end position="219"/>
    </location>
</feature>
<dbReference type="InterPro" id="IPR002528">
    <property type="entry name" value="MATE_fam"/>
</dbReference>
<dbReference type="KEGG" id="mbak:MSBR3_0705"/>
<proteinExistence type="inferred from homology"/>
<keyword evidence="6 10" id="KW-0812">Transmembrane</keyword>
<keyword evidence="4" id="KW-0813">Transport</keyword>
<evidence type="ECO:0000256" key="2">
    <source>
        <dbReference type="ARBA" id="ARBA00008417"/>
    </source>
</evidence>
<comment type="subcellular location">
    <subcellularLocation>
        <location evidence="1">Cell membrane</location>
        <topology evidence="1">Multi-pass membrane protein</topology>
    </subcellularLocation>
</comment>
<keyword evidence="7 10" id="KW-1133">Transmembrane helix</keyword>
<evidence type="ECO:0000256" key="6">
    <source>
        <dbReference type="ARBA" id="ARBA00022692"/>
    </source>
</evidence>
<dbReference type="STRING" id="1434107.MSBR3_0705"/>
<dbReference type="Proteomes" id="UP000033066">
    <property type="component" value="Chromosome"/>
</dbReference>
<feature type="transmembrane region" description="Helical" evidence="10">
    <location>
        <begin position="361"/>
        <end position="386"/>
    </location>
</feature>
<keyword evidence="12" id="KW-1185">Reference proteome</keyword>
<feature type="transmembrane region" description="Helical" evidence="10">
    <location>
        <begin position="393"/>
        <end position="415"/>
    </location>
</feature>
<sequence>MDEKSEFLGKDNIRKLLFKLSVPIVIGLLVQAIYNVVDTFYVGMVYGADSVQAIGGLSIAFPVQMIIMAFGIVLGTGGSSIISRALGARESEKAERVLGNVFSLSLVLSVLIAIPCLYYLDPILKVFGATAGVLPYARDYLKYIILGGTVFVFGVAVQNIVRSEGNARLAMNAMILGGGLNIFLDPVFMFGFGMGVKGAAIATVISQTIASIWLLLYYIQGKGAVRFRAETLKPDLKIIKEIGAIGTGSFIMECSNSVMMIFVYNALATYGGDVAIAVFGVVMKINSFIFMTLLGMAFGLQPVVGFNYGAKKYERIAEAVKLSLIATTTVGLLGLVIIYFLKEQLLGLFSTDPEYLELGKNAIMIMLLGTPLIGMNVITSTLFQALGKAKPAFLLSISRQLLFLIPAVVLLPQFYQLNGVWAAFPVSDSLAFMLSGFMLFRIYRIFKESKYSSKTDAGSETAEKISSV</sequence>
<evidence type="ECO:0000256" key="5">
    <source>
        <dbReference type="ARBA" id="ARBA00022475"/>
    </source>
</evidence>
<feature type="transmembrane region" description="Helical" evidence="10">
    <location>
        <begin position="140"/>
        <end position="161"/>
    </location>
</feature>
<keyword evidence="5" id="KW-1003">Cell membrane</keyword>
<dbReference type="PATRIC" id="fig|1434107.4.peg.941"/>
<evidence type="ECO:0000313" key="12">
    <source>
        <dbReference type="Proteomes" id="UP000033066"/>
    </source>
</evidence>
<feature type="transmembrane region" description="Helical" evidence="10">
    <location>
        <begin position="288"/>
        <end position="310"/>
    </location>
</feature>
<dbReference type="PANTHER" id="PTHR43823:SF3">
    <property type="entry name" value="MULTIDRUG EXPORT PROTEIN MEPA"/>
    <property type="match status" value="1"/>
</dbReference>
<feature type="transmembrane region" description="Helical" evidence="10">
    <location>
        <begin position="421"/>
        <end position="443"/>
    </location>
</feature>
<dbReference type="PIRSF" id="PIRSF006603">
    <property type="entry name" value="DinF"/>
    <property type="match status" value="1"/>
</dbReference>
<comment type="similarity">
    <text evidence="2">Belongs to the multi antimicrobial extrusion (MATE) (TC 2.A.66.1) family. MepA subfamily.</text>
</comment>
<gene>
    <name evidence="11" type="ORF">MSBR3_0705</name>
</gene>
<dbReference type="InterPro" id="IPR051327">
    <property type="entry name" value="MATE_MepA_subfamily"/>
</dbReference>
<feature type="transmembrane region" description="Helical" evidence="10">
    <location>
        <begin position="261"/>
        <end position="282"/>
    </location>
</feature>
<feature type="transmembrane region" description="Helical" evidence="10">
    <location>
        <begin position="322"/>
        <end position="341"/>
    </location>
</feature>
<dbReference type="PANTHER" id="PTHR43823">
    <property type="entry name" value="SPORULATION PROTEIN YKVU"/>
    <property type="match status" value="1"/>
</dbReference>
<dbReference type="InterPro" id="IPR045070">
    <property type="entry name" value="MATE_MepA-like"/>
</dbReference>
<dbReference type="AlphaFoldDB" id="A0A0E3SKW5"/>
<evidence type="ECO:0000313" key="11">
    <source>
        <dbReference type="EMBL" id="AKB81283.1"/>
    </source>
</evidence>
<keyword evidence="9" id="KW-0046">Antibiotic resistance</keyword>